<proteinExistence type="predicted"/>
<sequence length="68" mass="7376">MFKQIWKGWTTSVSVIFTPLFLIVALVQPDAPENMLLAVPLVPVMAAGQGVFIGAMVCLGLKILSFKK</sequence>
<gene>
    <name evidence="2" type="ORF">M8T91_09750</name>
</gene>
<evidence type="ECO:0000256" key="1">
    <source>
        <dbReference type="SAM" id="Phobius"/>
    </source>
</evidence>
<keyword evidence="1" id="KW-1133">Transmembrane helix</keyword>
<organism evidence="2 3">
    <name type="scientific">Microbulbifer spongiae</name>
    <dbReference type="NCBI Taxonomy" id="2944933"/>
    <lineage>
        <taxon>Bacteria</taxon>
        <taxon>Pseudomonadati</taxon>
        <taxon>Pseudomonadota</taxon>
        <taxon>Gammaproteobacteria</taxon>
        <taxon>Cellvibrionales</taxon>
        <taxon>Microbulbiferaceae</taxon>
        <taxon>Microbulbifer</taxon>
    </lineage>
</organism>
<dbReference type="RefSeq" id="WP_301413889.1">
    <property type="nucleotide sequence ID" value="NZ_CP098023.1"/>
</dbReference>
<name>A0ABY9E5D0_9GAMM</name>
<evidence type="ECO:0000313" key="3">
    <source>
        <dbReference type="Proteomes" id="UP001321520"/>
    </source>
</evidence>
<keyword evidence="1" id="KW-0472">Membrane</keyword>
<feature type="transmembrane region" description="Helical" evidence="1">
    <location>
        <begin position="12"/>
        <end position="29"/>
    </location>
</feature>
<reference evidence="2 3" key="1">
    <citation type="submission" date="2022-05" db="EMBL/GenBank/DDBJ databases">
        <title>Microbulbifer sp. nov., isolated from sponge.</title>
        <authorList>
            <person name="Gao L."/>
        </authorList>
    </citation>
    <scope>NUCLEOTIDE SEQUENCE [LARGE SCALE GENOMIC DNA]</scope>
    <source>
        <strain evidence="2 3">MI-G</strain>
    </source>
</reference>
<dbReference type="Proteomes" id="UP001321520">
    <property type="component" value="Chromosome"/>
</dbReference>
<evidence type="ECO:0000313" key="2">
    <source>
        <dbReference type="EMBL" id="WKD48223.1"/>
    </source>
</evidence>
<feature type="transmembrane region" description="Helical" evidence="1">
    <location>
        <begin position="41"/>
        <end position="64"/>
    </location>
</feature>
<keyword evidence="1" id="KW-0812">Transmembrane</keyword>
<accession>A0ABY9E5D0</accession>
<dbReference type="EMBL" id="CP098023">
    <property type="protein sequence ID" value="WKD48223.1"/>
    <property type="molecule type" value="Genomic_DNA"/>
</dbReference>
<keyword evidence="3" id="KW-1185">Reference proteome</keyword>
<protein>
    <submittedName>
        <fullName evidence="2">Uncharacterized protein</fullName>
    </submittedName>
</protein>